<dbReference type="GO" id="GO:0016209">
    <property type="term" value="F:antioxidant activity"/>
    <property type="evidence" value="ECO:0007669"/>
    <property type="project" value="InterPro"/>
</dbReference>
<gene>
    <name evidence="3" type="ORF">FXV83_05995</name>
</gene>
<evidence type="ECO:0000256" key="1">
    <source>
        <dbReference type="ARBA" id="ARBA00023284"/>
    </source>
</evidence>
<dbReference type="SUPFAM" id="SSF52833">
    <property type="entry name" value="Thioredoxin-like"/>
    <property type="match status" value="1"/>
</dbReference>
<protein>
    <submittedName>
        <fullName evidence="3">TlpA family protein disulfide reductase</fullName>
    </submittedName>
</protein>
<accession>A0A5S4YVH9</accession>
<dbReference type="InterPro" id="IPR036249">
    <property type="entry name" value="Thioredoxin-like_sf"/>
</dbReference>
<dbReference type="EMBL" id="VSTH01000018">
    <property type="protein sequence ID" value="TYO67517.1"/>
    <property type="molecule type" value="Genomic_DNA"/>
</dbReference>
<dbReference type="PANTHER" id="PTHR42852">
    <property type="entry name" value="THIOL:DISULFIDE INTERCHANGE PROTEIN DSBE"/>
    <property type="match status" value="1"/>
</dbReference>
<dbReference type="InterPro" id="IPR050553">
    <property type="entry name" value="Thioredoxin_ResA/DsbE_sf"/>
</dbReference>
<name>A0A5S4YVH9_9BRAD</name>
<evidence type="ECO:0000259" key="2">
    <source>
        <dbReference type="PROSITE" id="PS51352"/>
    </source>
</evidence>
<keyword evidence="1" id="KW-0676">Redox-active center</keyword>
<dbReference type="InterPro" id="IPR000866">
    <property type="entry name" value="AhpC/TSA"/>
</dbReference>
<dbReference type="PANTHER" id="PTHR42852:SF13">
    <property type="entry name" value="PROTEIN DIPZ"/>
    <property type="match status" value="1"/>
</dbReference>
<dbReference type="RefSeq" id="WP_148738274.1">
    <property type="nucleotide sequence ID" value="NZ_VSTH01000018.1"/>
</dbReference>
<dbReference type="PROSITE" id="PS00194">
    <property type="entry name" value="THIOREDOXIN_1"/>
    <property type="match status" value="1"/>
</dbReference>
<dbReference type="PROSITE" id="PS51352">
    <property type="entry name" value="THIOREDOXIN_2"/>
    <property type="match status" value="1"/>
</dbReference>
<dbReference type="AlphaFoldDB" id="A0A5S4YVH9"/>
<organism evidence="3 4">
    <name type="scientific">Bradyrhizobium hipponense</name>
    <dbReference type="NCBI Taxonomy" id="2605638"/>
    <lineage>
        <taxon>Bacteria</taxon>
        <taxon>Pseudomonadati</taxon>
        <taxon>Pseudomonadota</taxon>
        <taxon>Alphaproteobacteria</taxon>
        <taxon>Hyphomicrobiales</taxon>
        <taxon>Nitrobacteraceae</taxon>
        <taxon>Bradyrhizobium</taxon>
    </lineage>
</organism>
<dbReference type="Gene3D" id="3.40.30.10">
    <property type="entry name" value="Glutaredoxin"/>
    <property type="match status" value="1"/>
</dbReference>
<proteinExistence type="predicted"/>
<comment type="caution">
    <text evidence="3">The sequence shown here is derived from an EMBL/GenBank/DDBJ whole genome shotgun (WGS) entry which is preliminary data.</text>
</comment>
<sequence>MLTSRSGPAVVRPNVNLPSRRDFILSILIGTAASLAAPTFAAPQTREIPTFESDKYQFTIVRPQQELPSIRLFRLDGGTVDLSSLRGKPILLNLWASWCAACRTELPILDRQYRGAWRGNLHVAAVSEDRSSRDTVEHFTKTLGLRTLPIYLDPNGYVAHSDSGNSRSAPFALYGMPITYLISSSGLIVGYIPGAADWSSPAANDLIEYLRNN</sequence>
<feature type="domain" description="Thioredoxin" evidence="2">
    <location>
        <begin position="61"/>
        <end position="212"/>
    </location>
</feature>
<dbReference type="InterPro" id="IPR013766">
    <property type="entry name" value="Thioredoxin_domain"/>
</dbReference>
<reference evidence="3 4" key="1">
    <citation type="submission" date="2019-08" db="EMBL/GenBank/DDBJ databases">
        <title>Bradyrhizobium hipponensis sp. nov., a rhizobium isolated from a Lupinus angustifolius root nodule in Tunisia.</title>
        <authorList>
            <person name="Off K."/>
            <person name="Rejili M."/>
            <person name="Mars M."/>
            <person name="Brachmann A."/>
            <person name="Marin M."/>
        </authorList>
    </citation>
    <scope>NUCLEOTIDE SEQUENCE [LARGE SCALE GENOMIC DNA]</scope>
    <source>
        <strain evidence="4">aSej3</strain>
    </source>
</reference>
<dbReference type="CDD" id="cd02966">
    <property type="entry name" value="TlpA_like_family"/>
    <property type="match status" value="1"/>
</dbReference>
<dbReference type="Pfam" id="PF00578">
    <property type="entry name" value="AhpC-TSA"/>
    <property type="match status" value="1"/>
</dbReference>
<dbReference type="GO" id="GO:0015036">
    <property type="term" value="F:disulfide oxidoreductase activity"/>
    <property type="evidence" value="ECO:0007669"/>
    <property type="project" value="UniProtKB-ARBA"/>
</dbReference>
<evidence type="ECO:0000313" key="3">
    <source>
        <dbReference type="EMBL" id="TYO67517.1"/>
    </source>
</evidence>
<dbReference type="InterPro" id="IPR017937">
    <property type="entry name" value="Thioredoxin_CS"/>
</dbReference>
<keyword evidence="4" id="KW-1185">Reference proteome</keyword>
<evidence type="ECO:0000313" key="4">
    <source>
        <dbReference type="Proteomes" id="UP000324797"/>
    </source>
</evidence>
<dbReference type="Proteomes" id="UP000324797">
    <property type="component" value="Unassembled WGS sequence"/>
</dbReference>